<accession>A0AAX1F0Y3</accession>
<evidence type="ECO:0000313" key="2">
    <source>
        <dbReference type="EMBL" id="QDC41581.1"/>
    </source>
</evidence>
<proteinExistence type="predicted"/>
<evidence type="ECO:0000313" key="3">
    <source>
        <dbReference type="Proteomes" id="UP000314901"/>
    </source>
</evidence>
<dbReference type="InterPro" id="IPR007462">
    <property type="entry name" value="COV1-like"/>
</dbReference>
<dbReference type="PANTHER" id="PTHR31876:SF26">
    <property type="entry name" value="PROTEIN LIKE COV 2"/>
    <property type="match status" value="1"/>
</dbReference>
<protein>
    <submittedName>
        <fullName evidence="2">DUF502 domain-containing protein</fullName>
    </submittedName>
</protein>
<feature type="transmembrane region" description="Helical" evidence="1">
    <location>
        <begin position="47"/>
        <end position="70"/>
    </location>
</feature>
<keyword evidence="1" id="KW-1133">Transmembrane helix</keyword>
<dbReference type="KEGG" id="muv:FIT94_05970"/>
<organism evidence="2 3">
    <name type="scientific">Candidatus Methylopumilus universalis</name>
    <dbReference type="NCBI Taxonomy" id="2588536"/>
    <lineage>
        <taxon>Bacteria</taxon>
        <taxon>Pseudomonadati</taxon>
        <taxon>Pseudomonadota</taxon>
        <taxon>Betaproteobacteria</taxon>
        <taxon>Nitrosomonadales</taxon>
        <taxon>Methylophilaceae</taxon>
        <taxon>Candidatus Methylopumilus</taxon>
    </lineage>
</organism>
<dbReference type="EMBL" id="CP040953">
    <property type="protein sequence ID" value="QDC41581.1"/>
    <property type="molecule type" value="Genomic_DNA"/>
</dbReference>
<gene>
    <name evidence="2" type="ORF">FIT94_05970</name>
</gene>
<name>A0AAX1F0Y3_9PROT</name>
<sequence>MFKRYFFTGLLVLVPLAITIWVITSLIRFLDQTLIWLPYDYQPKNLFGFDIPGIGVLLTVAVILGIGLLASNLFGRQFLKLWELLLSRLPFVNSIYSSIKQVSDTLFSESGRAFNKAVLIPYPNRDTRTIAFLTGEPSPDIAKHLKGKHVSVYVPTTPNPTSGFFLMVAKKDIVELDISVDQALKYVISMGVVPPSKKTKKIINNLSKRL</sequence>
<keyword evidence="1" id="KW-0472">Membrane</keyword>
<dbReference type="Pfam" id="PF04367">
    <property type="entry name" value="DUF502"/>
    <property type="match status" value="1"/>
</dbReference>
<keyword evidence="1" id="KW-0812">Transmembrane</keyword>
<dbReference type="PANTHER" id="PTHR31876">
    <property type="entry name" value="COV-LIKE PROTEIN 1"/>
    <property type="match status" value="1"/>
</dbReference>
<evidence type="ECO:0000256" key="1">
    <source>
        <dbReference type="SAM" id="Phobius"/>
    </source>
</evidence>
<dbReference type="RefSeq" id="WP_139868518.1">
    <property type="nucleotide sequence ID" value="NZ_CP040949.1"/>
</dbReference>
<dbReference type="Proteomes" id="UP000314901">
    <property type="component" value="Chromosome"/>
</dbReference>
<dbReference type="AlphaFoldDB" id="A0AAX1F0Y3"/>
<feature type="transmembrane region" description="Helical" evidence="1">
    <location>
        <begin position="7"/>
        <end position="27"/>
    </location>
</feature>
<dbReference type="GeneID" id="66285436"/>
<reference evidence="2 3" key="1">
    <citation type="journal article" date="2019" name="ISME J.">
        <title>Evolution in action: habitat transition from sediment to the pelagial leads to genome streamlining in Methylophilaceae.</title>
        <authorList>
            <person name="Salcher M."/>
            <person name="Schaefle D."/>
            <person name="Kaspar M."/>
            <person name="Neuenschwander S.M."/>
            <person name="Ghai R."/>
        </authorList>
    </citation>
    <scope>NUCLEOTIDE SEQUENCE [LARGE SCALE GENOMIC DNA]</scope>
    <source>
        <strain evidence="2 3">MMS-RVI-51</strain>
    </source>
</reference>